<dbReference type="InterPro" id="IPR016181">
    <property type="entry name" value="Acyl_CoA_acyltransferase"/>
</dbReference>
<dbReference type="Gene3D" id="3.40.630.30">
    <property type="match status" value="1"/>
</dbReference>
<dbReference type="PROSITE" id="PS51186">
    <property type="entry name" value="GNAT"/>
    <property type="match status" value="1"/>
</dbReference>
<evidence type="ECO:0000259" key="1">
    <source>
        <dbReference type="PROSITE" id="PS51186"/>
    </source>
</evidence>
<evidence type="ECO:0000313" key="2">
    <source>
        <dbReference type="EMBL" id="PXY41061.1"/>
    </source>
</evidence>
<comment type="caution">
    <text evidence="2">The sequence shown here is derived from an EMBL/GenBank/DDBJ whole genome shotgun (WGS) entry which is preliminary data.</text>
</comment>
<proteinExistence type="predicted"/>
<reference evidence="2 3" key="1">
    <citation type="submission" date="2018-05" db="EMBL/GenBank/DDBJ databases">
        <title>Flavobacterium sp. strain IMCC34759, incomplete genome.</title>
        <authorList>
            <person name="Joung Y."/>
            <person name="Cho J."/>
        </authorList>
    </citation>
    <scope>NUCLEOTIDE SEQUENCE [LARGE SCALE GENOMIC DNA]</scope>
    <source>
        <strain evidence="2 3">IMCC34759</strain>
    </source>
</reference>
<dbReference type="EMBL" id="QJHK01000006">
    <property type="protein sequence ID" value="PXY41061.1"/>
    <property type="molecule type" value="Genomic_DNA"/>
</dbReference>
<evidence type="ECO:0000313" key="3">
    <source>
        <dbReference type="Proteomes" id="UP000247903"/>
    </source>
</evidence>
<dbReference type="Proteomes" id="UP000247903">
    <property type="component" value="Unassembled WGS sequence"/>
</dbReference>
<protein>
    <submittedName>
        <fullName evidence="2">GNAT family N-acetyltransferase</fullName>
    </submittedName>
</protein>
<dbReference type="InterPro" id="IPR000182">
    <property type="entry name" value="GNAT_dom"/>
</dbReference>
<dbReference type="RefSeq" id="WP_110306297.1">
    <property type="nucleotide sequence ID" value="NZ_QJHK01000006.1"/>
</dbReference>
<keyword evidence="3" id="KW-1185">Reference proteome</keyword>
<organism evidence="2 3">
    <name type="scientific">Flavobacterium cheongpyeongense</name>
    <dbReference type="NCBI Taxonomy" id="2212651"/>
    <lineage>
        <taxon>Bacteria</taxon>
        <taxon>Pseudomonadati</taxon>
        <taxon>Bacteroidota</taxon>
        <taxon>Flavobacteriia</taxon>
        <taxon>Flavobacteriales</taxon>
        <taxon>Flavobacteriaceae</taxon>
        <taxon>Flavobacterium</taxon>
    </lineage>
</organism>
<dbReference type="Pfam" id="PF00583">
    <property type="entry name" value="Acetyltransf_1"/>
    <property type="match status" value="1"/>
</dbReference>
<dbReference type="AlphaFoldDB" id="A0A2V4BQA8"/>
<feature type="domain" description="N-acetyltransferase" evidence="1">
    <location>
        <begin position="2"/>
        <end position="146"/>
    </location>
</feature>
<sequence>MTLIKEITAQETFIIRHPVLRKEKPLESCAFDGDDLETTHHFGLFENSCLTGIISLFLKTNPIFAENSQSQIRGMAIVESCQKRGLGQALVKHSEAYCISNQIDLIWFNARTAAIGFYKKMGYEIKGNSFEIPEVGEHYLMYKKLYK</sequence>
<gene>
    <name evidence="2" type="ORF">DMB65_08870</name>
</gene>
<dbReference type="GO" id="GO:0016747">
    <property type="term" value="F:acyltransferase activity, transferring groups other than amino-acyl groups"/>
    <property type="evidence" value="ECO:0007669"/>
    <property type="project" value="InterPro"/>
</dbReference>
<keyword evidence="2" id="KW-0808">Transferase</keyword>
<accession>A0A2V4BQA8</accession>
<name>A0A2V4BQA8_9FLAO</name>
<dbReference type="SUPFAM" id="SSF55729">
    <property type="entry name" value="Acyl-CoA N-acyltransferases (Nat)"/>
    <property type="match status" value="1"/>
</dbReference>
<dbReference type="OrthoDB" id="2352823at2"/>